<protein>
    <submittedName>
        <fullName evidence="2">Uncharacterized protein</fullName>
    </submittedName>
</protein>
<name>A0AAD2CWW5_9STRA</name>
<evidence type="ECO:0000313" key="2">
    <source>
        <dbReference type="EMBL" id="CAJ1946067.1"/>
    </source>
</evidence>
<reference evidence="2" key="1">
    <citation type="submission" date="2023-08" db="EMBL/GenBank/DDBJ databases">
        <authorList>
            <person name="Audoor S."/>
            <person name="Bilcke G."/>
        </authorList>
    </citation>
    <scope>NUCLEOTIDE SEQUENCE</scope>
</reference>
<gene>
    <name evidence="2" type="ORF">CYCCA115_LOCUS10208</name>
</gene>
<organism evidence="2 3">
    <name type="scientific">Cylindrotheca closterium</name>
    <dbReference type="NCBI Taxonomy" id="2856"/>
    <lineage>
        <taxon>Eukaryota</taxon>
        <taxon>Sar</taxon>
        <taxon>Stramenopiles</taxon>
        <taxon>Ochrophyta</taxon>
        <taxon>Bacillariophyta</taxon>
        <taxon>Bacillariophyceae</taxon>
        <taxon>Bacillariophycidae</taxon>
        <taxon>Bacillariales</taxon>
        <taxon>Bacillariaceae</taxon>
        <taxon>Cylindrotheca</taxon>
    </lineage>
</organism>
<sequence>MKESIINPPGKDPNSIMTVADQGQGGLEEKTRSNSTTQSSIALTNDNPAITTPKHVSKRNPSKIAKDGAMKGRSLLPSEVAQGQVDLTAKARSNLTTPLSIDLTKDNPDLTNTRANASNPFQNRRGWRSARTAARCLQQEPQGVEFHGSTRRRGERGFGKQAFITWSSRTAEYSGRAISKCPGWWANVNMDPSSDAQTYDDIAAFILTGLKAYDPSLGGSMPQLRSSMQNLFSLGDLEDADNDEGSWALREYFLRLATQCPTVVFDLAMA</sequence>
<dbReference type="EMBL" id="CAKOGP040001558">
    <property type="protein sequence ID" value="CAJ1946067.1"/>
    <property type="molecule type" value="Genomic_DNA"/>
</dbReference>
<accession>A0AAD2CWW5</accession>
<comment type="caution">
    <text evidence="2">The sequence shown here is derived from an EMBL/GenBank/DDBJ whole genome shotgun (WGS) entry which is preliminary data.</text>
</comment>
<feature type="region of interest" description="Disordered" evidence="1">
    <location>
        <begin position="1"/>
        <end position="65"/>
    </location>
</feature>
<feature type="region of interest" description="Disordered" evidence="1">
    <location>
        <begin position="105"/>
        <end position="126"/>
    </location>
</feature>
<feature type="compositionally biased region" description="Polar residues" evidence="1">
    <location>
        <begin position="33"/>
        <end position="50"/>
    </location>
</feature>
<proteinExistence type="predicted"/>
<evidence type="ECO:0000256" key="1">
    <source>
        <dbReference type="SAM" id="MobiDB-lite"/>
    </source>
</evidence>
<feature type="compositionally biased region" description="Polar residues" evidence="1">
    <location>
        <begin position="109"/>
        <end position="122"/>
    </location>
</feature>
<dbReference type="Proteomes" id="UP001295423">
    <property type="component" value="Unassembled WGS sequence"/>
</dbReference>
<evidence type="ECO:0000313" key="3">
    <source>
        <dbReference type="Proteomes" id="UP001295423"/>
    </source>
</evidence>
<keyword evidence="3" id="KW-1185">Reference proteome</keyword>
<dbReference type="AlphaFoldDB" id="A0AAD2CWW5"/>